<evidence type="ECO:0000256" key="2">
    <source>
        <dbReference type="ARBA" id="ARBA00022630"/>
    </source>
</evidence>
<dbReference type="GO" id="GO:0016020">
    <property type="term" value="C:membrane"/>
    <property type="evidence" value="ECO:0007669"/>
    <property type="project" value="TreeGrafter"/>
</dbReference>
<proteinExistence type="inferred from homology"/>
<dbReference type="NCBIfam" id="TIGR01755">
    <property type="entry name" value="flav_wrbA"/>
    <property type="match status" value="1"/>
</dbReference>
<dbReference type="RefSeq" id="WP_025242679.1">
    <property type="nucleotide sequence ID" value="NZ_CP007441.1"/>
</dbReference>
<dbReference type="Proteomes" id="UP000019522">
    <property type="component" value="Chromosome"/>
</dbReference>
<dbReference type="GO" id="GO:0010181">
    <property type="term" value="F:FMN binding"/>
    <property type="evidence" value="ECO:0007669"/>
    <property type="project" value="InterPro"/>
</dbReference>
<evidence type="ECO:0000313" key="6">
    <source>
        <dbReference type="Proteomes" id="UP000019522"/>
    </source>
</evidence>
<dbReference type="SUPFAM" id="SSF52218">
    <property type="entry name" value="Flavoproteins"/>
    <property type="match status" value="1"/>
</dbReference>
<gene>
    <name evidence="5" type="ORF">CH92_15805</name>
</gene>
<dbReference type="Gene3D" id="3.40.50.360">
    <property type="match status" value="1"/>
</dbReference>
<evidence type="ECO:0000256" key="3">
    <source>
        <dbReference type="ARBA" id="ARBA00022643"/>
    </source>
</evidence>
<evidence type="ECO:0000256" key="1">
    <source>
        <dbReference type="ARBA" id="ARBA00006961"/>
    </source>
</evidence>
<dbReference type="InterPro" id="IPR010089">
    <property type="entry name" value="Flavoprotein_WrbA-like"/>
</dbReference>
<dbReference type="GO" id="GO:0003955">
    <property type="term" value="F:NAD(P)H dehydrogenase (quinone) activity"/>
    <property type="evidence" value="ECO:0007669"/>
    <property type="project" value="InterPro"/>
</dbReference>
<dbReference type="PROSITE" id="PS50902">
    <property type="entry name" value="FLAVODOXIN_LIKE"/>
    <property type="match status" value="1"/>
</dbReference>
<dbReference type="Pfam" id="PF03358">
    <property type="entry name" value="FMN_red"/>
    <property type="match status" value="1"/>
</dbReference>
<keyword evidence="2" id="KW-0285">Flavoprotein</keyword>
<dbReference type="InterPro" id="IPR029039">
    <property type="entry name" value="Flavoprotein-like_sf"/>
</dbReference>
<sequence>MTNRLVPYYASYDHVETFAQAAAEGARQTGASAVIKRVTEYIVERVGHKLNQPSSVAIVAEPPDYDAIVIGKPACIGNTAAPMKNLLDQCGGLRFEDKLVGNEGNVFPPTGSQHSGQENTLAATHTMLLHLGMVVVGSPYRFKGQLRMDAINGATPYGASTLADDRHGGDHQPSDNELNGARFQGWHVARVASALAAAPIGVPQ</sequence>
<dbReference type="OrthoDB" id="9801479at2"/>
<comment type="similarity">
    <text evidence="1">Belongs to the WrbA family.</text>
</comment>
<evidence type="ECO:0000259" key="4">
    <source>
        <dbReference type="PROSITE" id="PS50902"/>
    </source>
</evidence>
<dbReference type="InterPro" id="IPR008254">
    <property type="entry name" value="Flavodoxin/NO_synth"/>
</dbReference>
<dbReference type="EMBL" id="CP007441">
    <property type="protein sequence ID" value="AHL76478.1"/>
    <property type="molecule type" value="Genomic_DNA"/>
</dbReference>
<feature type="domain" description="Flavodoxin-like" evidence="4">
    <location>
        <begin position="4"/>
        <end position="188"/>
    </location>
</feature>
<dbReference type="AlphaFoldDB" id="W8RA13"/>
<keyword evidence="3" id="KW-0288">FMN</keyword>
<dbReference type="PATRIC" id="fig|316.77.peg.3162"/>
<accession>W8RA13</accession>
<name>W8RA13_STUST</name>
<reference evidence="6" key="1">
    <citation type="journal article" date="2014" name="Genome Announc.">
        <title>Complete Genome Sequence of the Highly Transformable Pseudomonas stutzeri Strain 28a24.</title>
        <authorList>
            <person name="Smith B.A."/>
            <person name="Dougherty K.M."/>
            <person name="Baltrus D.A."/>
        </authorList>
    </citation>
    <scope>NUCLEOTIDE SEQUENCE [LARGE SCALE GENOMIC DNA]</scope>
    <source>
        <strain evidence="6">28a24</strain>
    </source>
</reference>
<protein>
    <submittedName>
        <fullName evidence="5">NAD(P)H quinone oxidoreductase</fullName>
    </submittedName>
</protein>
<dbReference type="KEGG" id="pstt:CH92_15805"/>
<dbReference type="InterPro" id="IPR005025">
    <property type="entry name" value="FMN_Rdtase-like_dom"/>
</dbReference>
<evidence type="ECO:0000313" key="5">
    <source>
        <dbReference type="EMBL" id="AHL76478.1"/>
    </source>
</evidence>
<dbReference type="PANTHER" id="PTHR30546">
    <property type="entry name" value="FLAVODOXIN-RELATED PROTEIN WRBA-RELATED"/>
    <property type="match status" value="1"/>
</dbReference>
<dbReference type="NCBIfam" id="NF002999">
    <property type="entry name" value="PRK03767.1"/>
    <property type="match status" value="1"/>
</dbReference>
<organism evidence="5 6">
    <name type="scientific">Stutzerimonas stutzeri</name>
    <name type="common">Pseudomonas stutzeri</name>
    <dbReference type="NCBI Taxonomy" id="316"/>
    <lineage>
        <taxon>Bacteria</taxon>
        <taxon>Pseudomonadati</taxon>
        <taxon>Pseudomonadota</taxon>
        <taxon>Gammaproteobacteria</taxon>
        <taxon>Pseudomonadales</taxon>
        <taxon>Pseudomonadaceae</taxon>
        <taxon>Stutzerimonas</taxon>
    </lineage>
</organism>
<dbReference type="PANTHER" id="PTHR30546:SF23">
    <property type="entry name" value="FLAVOPROTEIN-LIKE PROTEIN YCP4-RELATED"/>
    <property type="match status" value="1"/>
</dbReference>
<reference evidence="5 6" key="2">
    <citation type="submission" date="2014-03" db="EMBL/GenBank/DDBJ databases">
        <authorList>
            <person name="Baltrus D."/>
            <person name="Dougherty K."/>
        </authorList>
    </citation>
    <scope>NUCLEOTIDE SEQUENCE</scope>
    <source>
        <strain evidence="5 6">28a24</strain>
    </source>
</reference>